<proteinExistence type="predicted"/>
<sequence length="171" mass="19559">MKHKIDWFPAIVRIAGANFPGTAAFIQLQAEIDSDKIEHRLRQFEDPISYLHEDVPALSKEIYQKLSTDDSIHLKFEEDFYNKFSRPLAALAANNLISEKRGVFRSIPCGINLTDPTYILYMCRLAEDQNKMQKLFDLVDNCKRREWLNSEKLKSVPPGAAETKPISNTSG</sequence>
<feature type="non-terminal residue" evidence="1">
    <location>
        <position position="171"/>
    </location>
</feature>
<protein>
    <submittedName>
        <fullName evidence="1">Uncharacterized protein</fullName>
    </submittedName>
</protein>
<dbReference type="EMBL" id="MTKO01000121">
    <property type="protein sequence ID" value="RWX43389.1"/>
    <property type="molecule type" value="Genomic_DNA"/>
</dbReference>
<dbReference type="AlphaFoldDB" id="A0A444IR58"/>
<name>A0A444IR58_9BACT</name>
<reference evidence="1 2" key="1">
    <citation type="submission" date="2017-01" db="EMBL/GenBank/DDBJ databases">
        <title>The cable genome- insights into the physiology and evolution of filamentous bacteria capable of sulfide oxidation via long distance electron transfer.</title>
        <authorList>
            <person name="Schreiber L."/>
            <person name="Bjerg J.T."/>
            <person name="Boggild A."/>
            <person name="Van De Vossenberg J."/>
            <person name="Meysman F."/>
            <person name="Nielsen L.P."/>
            <person name="Schramm A."/>
            <person name="Kjeldsen K.U."/>
        </authorList>
    </citation>
    <scope>NUCLEOTIDE SEQUENCE [LARGE SCALE GENOMIC DNA]</scope>
    <source>
        <strain evidence="1">MCF</strain>
    </source>
</reference>
<evidence type="ECO:0000313" key="1">
    <source>
        <dbReference type="EMBL" id="RWX43389.1"/>
    </source>
</evidence>
<keyword evidence="2" id="KW-1185">Reference proteome</keyword>
<dbReference type="Proteomes" id="UP000287853">
    <property type="component" value="Unassembled WGS sequence"/>
</dbReference>
<evidence type="ECO:0000313" key="2">
    <source>
        <dbReference type="Proteomes" id="UP000287853"/>
    </source>
</evidence>
<accession>A0A444IR58</accession>
<comment type="caution">
    <text evidence="1">The sequence shown here is derived from an EMBL/GenBank/DDBJ whole genome shotgun (WGS) entry which is preliminary data.</text>
</comment>
<organism evidence="1 2">
    <name type="scientific">Candidatus Electrothrix aarhusensis</name>
    <dbReference type="NCBI Taxonomy" id="1859131"/>
    <lineage>
        <taxon>Bacteria</taxon>
        <taxon>Pseudomonadati</taxon>
        <taxon>Thermodesulfobacteriota</taxon>
        <taxon>Desulfobulbia</taxon>
        <taxon>Desulfobulbales</taxon>
        <taxon>Desulfobulbaceae</taxon>
        <taxon>Candidatus Electrothrix</taxon>
    </lineage>
</organism>
<gene>
    <name evidence="1" type="ORF">H206_02740</name>
</gene>